<evidence type="ECO:0000313" key="2">
    <source>
        <dbReference type="EMBL" id="VAW77301.1"/>
    </source>
</evidence>
<dbReference type="AlphaFoldDB" id="A0A3B0YCY6"/>
<sequence length="398" mass="43664">MVIRNKQQPVQTPASIPPARPACRQRADSIRRKAQRYTDLSEQTGKQSHDQRKASQKRERAEKEMAALRAEAVQARRLATRIKNLHQPTQAKPKGRIMSTTIADPGQAQRMSRRGSDRPLPTGRQLSFNPLHPSMELPPEHLIRLLGLENKTKRRKKRIVPVATHRSEEKKPGDAIAAGKPATPTRVAAPPASTEKERNTTPPFGEPQRNLLVTSLIVGVIAGAVLSIFLFWNSPDNAAPTATQTVPAETVNKAVLPLPATKSRRLSATTATLPPPAETNRQGTVKRGNNSASAAAISAEEKRLRNEAEKRFTERMLQQELQQETRRELEIPETDSATVNNGGPNTAMPALTEMTEMTPNFTAETNLMMEPGFTTTSPPEPAAMPGKPVEEAAGEELF</sequence>
<feature type="region of interest" description="Disordered" evidence="1">
    <location>
        <begin position="156"/>
        <end position="206"/>
    </location>
</feature>
<feature type="compositionally biased region" description="Polar residues" evidence="1">
    <location>
        <begin position="1"/>
        <end position="14"/>
    </location>
</feature>
<organism evidence="2">
    <name type="scientific">hydrothermal vent metagenome</name>
    <dbReference type="NCBI Taxonomy" id="652676"/>
    <lineage>
        <taxon>unclassified sequences</taxon>
        <taxon>metagenomes</taxon>
        <taxon>ecological metagenomes</taxon>
    </lineage>
</organism>
<reference evidence="2" key="1">
    <citation type="submission" date="2018-06" db="EMBL/GenBank/DDBJ databases">
        <authorList>
            <person name="Zhirakovskaya E."/>
        </authorList>
    </citation>
    <scope>NUCLEOTIDE SEQUENCE</scope>
</reference>
<feature type="region of interest" description="Disordered" evidence="1">
    <location>
        <begin position="1"/>
        <end position="67"/>
    </location>
</feature>
<gene>
    <name evidence="2" type="ORF">MNBD_GAMMA14-1838</name>
</gene>
<feature type="compositionally biased region" description="Low complexity" evidence="1">
    <location>
        <begin position="181"/>
        <end position="193"/>
    </location>
</feature>
<evidence type="ECO:0000256" key="1">
    <source>
        <dbReference type="SAM" id="MobiDB-lite"/>
    </source>
</evidence>
<feature type="compositionally biased region" description="Polar residues" evidence="1">
    <location>
        <begin position="279"/>
        <end position="290"/>
    </location>
</feature>
<feature type="region of interest" description="Disordered" evidence="1">
    <location>
        <begin position="376"/>
        <end position="398"/>
    </location>
</feature>
<name>A0A3B0YCY6_9ZZZZ</name>
<proteinExistence type="predicted"/>
<feature type="region of interest" description="Disordered" evidence="1">
    <location>
        <begin position="80"/>
        <end position="122"/>
    </location>
</feature>
<feature type="region of interest" description="Disordered" evidence="1">
    <location>
        <begin position="270"/>
        <end position="302"/>
    </location>
</feature>
<dbReference type="EMBL" id="UOFM01000216">
    <property type="protein sequence ID" value="VAW77301.1"/>
    <property type="molecule type" value="Genomic_DNA"/>
</dbReference>
<protein>
    <submittedName>
        <fullName evidence="2">Uncharacterized protein</fullName>
    </submittedName>
</protein>
<feature type="compositionally biased region" description="Basic and acidic residues" evidence="1">
    <location>
        <begin position="47"/>
        <end position="66"/>
    </location>
</feature>
<accession>A0A3B0YCY6</accession>